<keyword evidence="1" id="KW-1133">Transmembrane helix</keyword>
<comment type="caution">
    <text evidence="3">The sequence shown here is derived from an EMBL/GenBank/DDBJ whole genome shotgun (WGS) entry which is preliminary data.</text>
</comment>
<evidence type="ECO:0000313" key="3">
    <source>
        <dbReference type="EMBL" id="MRX63280.1"/>
    </source>
</evidence>
<feature type="transmembrane region" description="Helical" evidence="1">
    <location>
        <begin position="55"/>
        <end position="74"/>
    </location>
</feature>
<keyword evidence="3" id="KW-0645">Protease</keyword>
<accession>A0A6I2ML77</accession>
<feature type="transmembrane region" description="Helical" evidence="1">
    <location>
        <begin position="12"/>
        <end position="35"/>
    </location>
</feature>
<dbReference type="GO" id="GO:0004175">
    <property type="term" value="F:endopeptidase activity"/>
    <property type="evidence" value="ECO:0007669"/>
    <property type="project" value="UniProtKB-ARBA"/>
</dbReference>
<dbReference type="GO" id="GO:0006508">
    <property type="term" value="P:proteolysis"/>
    <property type="evidence" value="ECO:0007669"/>
    <property type="project" value="UniProtKB-KW"/>
</dbReference>
<dbReference type="PANTHER" id="PTHR39430">
    <property type="entry name" value="MEMBRANE-ASSOCIATED PROTEASE-RELATED"/>
    <property type="match status" value="1"/>
</dbReference>
<feature type="domain" description="CAAX prenyl protease 2/Lysostaphin resistance protein A-like" evidence="2">
    <location>
        <begin position="128"/>
        <end position="220"/>
    </location>
</feature>
<dbReference type="InterPro" id="IPR003675">
    <property type="entry name" value="Rce1/LyrA-like_dom"/>
</dbReference>
<feature type="transmembrane region" description="Helical" evidence="1">
    <location>
        <begin position="159"/>
        <end position="178"/>
    </location>
</feature>
<protein>
    <submittedName>
        <fullName evidence="3">CPBP family intramembrane metalloprotease</fullName>
    </submittedName>
</protein>
<evidence type="ECO:0000313" key="4">
    <source>
        <dbReference type="Proteomes" id="UP000443153"/>
    </source>
</evidence>
<gene>
    <name evidence="3" type="ORF">GJ691_03760</name>
</gene>
<dbReference type="GO" id="GO:0080120">
    <property type="term" value="P:CAAX-box protein maturation"/>
    <property type="evidence" value="ECO:0007669"/>
    <property type="project" value="UniProtKB-ARBA"/>
</dbReference>
<feature type="transmembrane region" description="Helical" evidence="1">
    <location>
        <begin position="129"/>
        <end position="147"/>
    </location>
</feature>
<dbReference type="Pfam" id="PF02517">
    <property type="entry name" value="Rce1-like"/>
    <property type="match status" value="1"/>
</dbReference>
<keyword evidence="3" id="KW-0378">Hydrolase</keyword>
<dbReference type="EMBL" id="WKJH01000002">
    <property type="protein sequence ID" value="MRX63280.1"/>
    <property type="molecule type" value="Genomic_DNA"/>
</dbReference>
<feature type="transmembrane region" description="Helical" evidence="1">
    <location>
        <begin position="94"/>
        <end position="117"/>
    </location>
</feature>
<dbReference type="RefSeq" id="WP_154363928.1">
    <property type="nucleotide sequence ID" value="NZ_CANMYZ010000002.1"/>
</dbReference>
<evidence type="ECO:0000256" key="1">
    <source>
        <dbReference type="SAM" id="Phobius"/>
    </source>
</evidence>
<dbReference type="GO" id="GO:0008237">
    <property type="term" value="F:metallopeptidase activity"/>
    <property type="evidence" value="ECO:0007669"/>
    <property type="project" value="UniProtKB-KW"/>
</dbReference>
<organism evidence="3 4">
    <name type="scientific">Maribacter luteus</name>
    <dbReference type="NCBI Taxonomy" id="2594478"/>
    <lineage>
        <taxon>Bacteria</taxon>
        <taxon>Pseudomonadati</taxon>
        <taxon>Bacteroidota</taxon>
        <taxon>Flavobacteriia</taxon>
        <taxon>Flavobacteriales</taxon>
        <taxon>Flavobacteriaceae</taxon>
        <taxon>Maribacter</taxon>
    </lineage>
</organism>
<feature type="transmembrane region" description="Helical" evidence="1">
    <location>
        <begin position="256"/>
        <end position="275"/>
    </location>
</feature>
<name>A0A6I2ML77_9FLAO</name>
<feature type="transmembrane region" description="Helical" evidence="1">
    <location>
        <begin position="184"/>
        <end position="202"/>
    </location>
</feature>
<dbReference type="Proteomes" id="UP000443153">
    <property type="component" value="Unassembled WGS sequence"/>
</dbReference>
<dbReference type="OrthoDB" id="324900at2"/>
<dbReference type="PANTHER" id="PTHR39430:SF1">
    <property type="entry name" value="PROTEASE"/>
    <property type="match status" value="1"/>
</dbReference>
<keyword evidence="4" id="KW-1185">Reference proteome</keyword>
<feature type="transmembrane region" description="Helical" evidence="1">
    <location>
        <begin position="207"/>
        <end position="226"/>
    </location>
</feature>
<reference evidence="3 4" key="1">
    <citation type="submission" date="2019-11" db="EMBL/GenBank/DDBJ databases">
        <title>Maribacter lutea sp. nov., a marine bacterium isolated from intertidal sand.</title>
        <authorList>
            <person name="Liu A."/>
        </authorList>
    </citation>
    <scope>NUCLEOTIDE SEQUENCE [LARGE SCALE GENOMIC DNA]</scope>
    <source>
        <strain evidence="3 4">RZ05</strain>
    </source>
</reference>
<evidence type="ECO:0000259" key="2">
    <source>
        <dbReference type="Pfam" id="PF02517"/>
    </source>
</evidence>
<dbReference type="AlphaFoldDB" id="A0A6I2ML77"/>
<sequence length="297" mass="33620">MENKEYSYIGWVRVLALIIPYLVVVTIFQLIGYWVSGVDLNNLELAKSTGQQAVVSFFGLLGTLLIIWFFTRIWDKEKFVDLGFQTTNRLQEFLIGLGLGLLVMGSAYALFLSLGQIRFLNLDFDVKNIILSVVVFLLVSITEEVLVRGYILKNLMVSFNKYIALFISSVIFSLMHAINPNVDWLSLVNLFLAGILLGLSYIHTRNLWFPIALHLSWNLFQSLFGFNVSGQDFYSMVNFEIVENSPLNGGAFGFEGSVFCVMAQLVMIGGIMFYYEKGKLKTDGLVRQGIDQETPNY</sequence>
<proteinExistence type="predicted"/>
<keyword evidence="1" id="KW-0812">Transmembrane</keyword>
<keyword evidence="1" id="KW-0472">Membrane</keyword>
<keyword evidence="3" id="KW-0482">Metalloprotease</keyword>